<feature type="compositionally biased region" description="Basic and acidic residues" evidence="1">
    <location>
        <begin position="409"/>
        <end position="530"/>
    </location>
</feature>
<feature type="non-terminal residue" evidence="2">
    <location>
        <position position="1"/>
    </location>
</feature>
<reference evidence="2 3" key="1">
    <citation type="submission" date="2024-02" db="EMBL/GenBank/DDBJ databases">
        <authorList>
            <person name="Chen Y."/>
            <person name="Shah S."/>
            <person name="Dougan E. K."/>
            <person name="Thang M."/>
            <person name="Chan C."/>
        </authorList>
    </citation>
    <scope>NUCLEOTIDE SEQUENCE [LARGE SCALE GENOMIC DNA]</scope>
</reference>
<protein>
    <submittedName>
        <fullName evidence="2">Nipped-B-like protein B</fullName>
    </submittedName>
</protein>
<proteinExistence type="predicted"/>
<organism evidence="2 3">
    <name type="scientific">Durusdinium trenchii</name>
    <dbReference type="NCBI Taxonomy" id="1381693"/>
    <lineage>
        <taxon>Eukaryota</taxon>
        <taxon>Sar</taxon>
        <taxon>Alveolata</taxon>
        <taxon>Dinophyceae</taxon>
        <taxon>Suessiales</taxon>
        <taxon>Symbiodiniaceae</taxon>
        <taxon>Durusdinium</taxon>
    </lineage>
</organism>
<accession>A0ABP0MSB1</accession>
<feature type="compositionally biased region" description="Basic and acidic residues" evidence="1">
    <location>
        <begin position="544"/>
        <end position="560"/>
    </location>
</feature>
<sequence>NCSQHSKLLRTLAIPALTCGQLRTHPWQGAVCPMAAEAGPAAQAPSAEATRSFKVDPASKDEVEAFIKENNRWIDDAAASELRNMSPEDQRRVISAGTLVSCRDAAGVMRSRVRQAKEKEAILSGSKTEDAATKLSIPASKEEVEAFISANRRWMTPESEEMMKLMNPLDQKRVITGGTLSGCRDSVAVLQTRAKRGREMELEFEMIASGKKVEPPKPASEQMPLPLFSAEAARAFIHATPQEVRSEHSRFASAADPESFVTEETSGPLVGQVKGIGGVIEMLRAKYGCSKGQRLRVIGETPALLQFEGGKTAPKNHEGSGWKWVIGSDASSGQKDEVSRQAEMAATLHARDERLAQEAAQKVKDKERRAAEKAALEELVSKEQPELKEANDAAATREDMEKQQVLQVPKEHEVAEEPTALHKEVLENKEVKEDLKEKDRGKDDEKEKKQEALKEKQEKDKDKAKTKAKEKEKEKEKEKDKKKDKKHKESEKEKEKNMEKEQEKEKEKDKEKERDKDKEKKAKESEHVREDEDSDKATKKKKAKEKDRERSRSEKKERSKERHKKRERSRSRSKSRSKEREKKKKHKSRSRSKGRERAKDRAEKDKDRKKDHEKRKRSTSSDSSRAKKKDRGRAKERDRRKRSESSDLSRAKKKEKERSKETDRRRKSASRSEAEEKKKKKKRSSESAERKAKDSKEQKKKKRRSSS</sequence>
<gene>
    <name evidence="2" type="ORF">SCF082_LOCUS29189</name>
</gene>
<keyword evidence="3" id="KW-1185">Reference proteome</keyword>
<feature type="compositionally biased region" description="Basic residues" evidence="1">
    <location>
        <begin position="698"/>
        <end position="707"/>
    </location>
</feature>
<feature type="compositionally biased region" description="Basic and acidic residues" evidence="1">
    <location>
        <begin position="633"/>
        <end position="677"/>
    </location>
</feature>
<dbReference type="EMBL" id="CAXAMM010023425">
    <property type="protein sequence ID" value="CAK9053614.1"/>
    <property type="molecule type" value="Genomic_DNA"/>
</dbReference>
<feature type="region of interest" description="Disordered" evidence="1">
    <location>
        <begin position="360"/>
        <end position="707"/>
    </location>
</feature>
<evidence type="ECO:0000313" key="2">
    <source>
        <dbReference type="EMBL" id="CAK9053614.1"/>
    </source>
</evidence>
<dbReference type="Proteomes" id="UP001642464">
    <property type="component" value="Unassembled WGS sequence"/>
</dbReference>
<feature type="compositionally biased region" description="Basic and acidic residues" evidence="1">
    <location>
        <begin position="593"/>
        <end position="610"/>
    </location>
</feature>
<name>A0ABP0MSB1_9DINO</name>
<feature type="compositionally biased region" description="Basic and acidic residues" evidence="1">
    <location>
        <begin position="684"/>
        <end position="697"/>
    </location>
</feature>
<feature type="compositionally biased region" description="Basic residues" evidence="1">
    <location>
        <begin position="561"/>
        <end position="592"/>
    </location>
</feature>
<evidence type="ECO:0000313" key="3">
    <source>
        <dbReference type="Proteomes" id="UP001642464"/>
    </source>
</evidence>
<evidence type="ECO:0000256" key="1">
    <source>
        <dbReference type="SAM" id="MobiDB-lite"/>
    </source>
</evidence>
<feature type="compositionally biased region" description="Basic and acidic residues" evidence="1">
    <location>
        <begin position="360"/>
        <end position="402"/>
    </location>
</feature>
<comment type="caution">
    <text evidence="2">The sequence shown here is derived from an EMBL/GenBank/DDBJ whole genome shotgun (WGS) entry which is preliminary data.</text>
</comment>